<comment type="function">
    <text evidence="18">Member of the two-component regulatory system NreB/NreC involved in the control of dissimilatory nitrate/nitrite reduction in response to oxygen. NreB functions as a direct oxygen sensor histidine kinase which is autophosphorylated, in the absence of oxygen, probably at the conserved histidine residue, and transfers its phosphate group probably to a conserved aspartate residue of NreC. NreB/NreC activates the expression of the nitrate (narGHJI) and nitrite (nir) reductase operons, as well as the putative nitrate transporter gene narT.</text>
</comment>
<sequence length="378" mass="41566">MERKTTLAGSGVQSWPRLLRPLLSLPIFYKVLIANSLIIFVGATGGTWLASHLNDSRQGLATPTSLIIFITVGWLVSVALNFLLLQIAFRPLMDLGKVMSRVQKGERSLRAPLTGLDPQADQLAATFNVMLEAIDEASRLRSTQIINAQEQERKRIARELHDETSQMLTSLLISLAILEKSVTSPEARERIADTRNLAHQTLRAIRNLSIDLRPSALDDLGLLPALRWYIKEYQQKCSIEVEFSATGFKGRLPAEMETVLYRIVQEALTNTARHANATKVSIALREEEGAVHATISDNGCGFDVEALMKTPGQERGLGLAGMQERAVLLDGSLDIKSRPGAGTTIEVRLPLRQSDSESVPYAELTPSEKQPRGGPVKV</sequence>
<dbReference type="GO" id="GO:0005524">
    <property type="term" value="F:ATP binding"/>
    <property type="evidence" value="ECO:0007669"/>
    <property type="project" value="UniProtKB-KW"/>
</dbReference>
<evidence type="ECO:0000259" key="23">
    <source>
        <dbReference type="PROSITE" id="PS50885"/>
    </source>
</evidence>
<dbReference type="Gene3D" id="3.30.565.10">
    <property type="entry name" value="Histidine kinase-like ATPase, C-terminal domain"/>
    <property type="match status" value="1"/>
</dbReference>
<keyword evidence="10" id="KW-0808">Transferase</keyword>
<evidence type="ECO:0000256" key="20">
    <source>
        <dbReference type="SAM" id="MobiDB-lite"/>
    </source>
</evidence>
<dbReference type="InterPro" id="IPR004358">
    <property type="entry name" value="Sig_transdc_His_kin-like_C"/>
</dbReference>
<keyword evidence="12" id="KW-0547">Nucleotide-binding</keyword>
<evidence type="ECO:0000256" key="12">
    <source>
        <dbReference type="ARBA" id="ARBA00022741"/>
    </source>
</evidence>
<proteinExistence type="predicted"/>
<evidence type="ECO:0000256" key="18">
    <source>
        <dbReference type="ARBA" id="ARBA00024827"/>
    </source>
</evidence>
<dbReference type="SMART" id="SM00387">
    <property type="entry name" value="HATPase_c"/>
    <property type="match status" value="1"/>
</dbReference>
<dbReference type="EC" id="2.7.13.3" evidence="5"/>
<dbReference type="InterPro" id="IPR003660">
    <property type="entry name" value="HAMP_dom"/>
</dbReference>
<evidence type="ECO:0000256" key="16">
    <source>
        <dbReference type="ARBA" id="ARBA00023012"/>
    </source>
</evidence>
<keyword evidence="17" id="KW-0411">Iron-sulfur</keyword>
<dbReference type="Pfam" id="PF07730">
    <property type="entry name" value="HisKA_3"/>
    <property type="match status" value="1"/>
</dbReference>
<dbReference type="GO" id="GO:0046872">
    <property type="term" value="F:metal ion binding"/>
    <property type="evidence" value="ECO:0007669"/>
    <property type="project" value="UniProtKB-KW"/>
</dbReference>
<dbReference type="CDD" id="cd06225">
    <property type="entry name" value="HAMP"/>
    <property type="match status" value="1"/>
</dbReference>
<evidence type="ECO:0000256" key="6">
    <source>
        <dbReference type="ARBA" id="ARBA00017322"/>
    </source>
</evidence>
<evidence type="ECO:0000256" key="3">
    <source>
        <dbReference type="ARBA" id="ARBA00004370"/>
    </source>
</evidence>
<dbReference type="InterPro" id="IPR005467">
    <property type="entry name" value="His_kinase_dom"/>
</dbReference>
<protein>
    <recommendedName>
        <fullName evidence="6">Oxygen sensor histidine kinase NreB</fullName>
        <ecNumber evidence="5">2.7.13.3</ecNumber>
    </recommendedName>
    <alternativeName>
        <fullName evidence="19">Nitrogen regulation protein B</fullName>
    </alternativeName>
</protein>
<accession>A0A328VIC4</accession>
<keyword evidence="14" id="KW-0067">ATP-binding</keyword>
<dbReference type="InterPro" id="IPR003594">
    <property type="entry name" value="HATPase_dom"/>
</dbReference>
<evidence type="ECO:0000256" key="19">
    <source>
        <dbReference type="ARBA" id="ARBA00030800"/>
    </source>
</evidence>
<dbReference type="PANTHER" id="PTHR24421:SF10">
    <property type="entry name" value="NITRATE_NITRITE SENSOR PROTEIN NARQ"/>
    <property type="match status" value="1"/>
</dbReference>
<dbReference type="Proteomes" id="UP000248706">
    <property type="component" value="Unassembled WGS sequence"/>
</dbReference>
<keyword evidence="21" id="KW-0812">Transmembrane</keyword>
<evidence type="ECO:0000256" key="9">
    <source>
        <dbReference type="ARBA" id="ARBA00022553"/>
    </source>
</evidence>
<dbReference type="PANTHER" id="PTHR24421">
    <property type="entry name" value="NITRATE/NITRITE SENSOR PROTEIN NARX-RELATED"/>
    <property type="match status" value="1"/>
</dbReference>
<keyword evidence="25" id="KW-1185">Reference proteome</keyword>
<keyword evidence="21" id="KW-0472">Membrane</keyword>
<evidence type="ECO:0000256" key="13">
    <source>
        <dbReference type="ARBA" id="ARBA00022777"/>
    </source>
</evidence>
<evidence type="ECO:0000256" key="1">
    <source>
        <dbReference type="ARBA" id="ARBA00000085"/>
    </source>
</evidence>
<gene>
    <name evidence="24" type="ORF">A4R35_07740</name>
</gene>
<feature type="domain" description="Histidine kinase" evidence="22">
    <location>
        <begin position="159"/>
        <end position="353"/>
    </location>
</feature>
<evidence type="ECO:0000256" key="4">
    <source>
        <dbReference type="ARBA" id="ARBA00004496"/>
    </source>
</evidence>
<dbReference type="GO" id="GO:0051539">
    <property type="term" value="F:4 iron, 4 sulfur cluster binding"/>
    <property type="evidence" value="ECO:0007669"/>
    <property type="project" value="UniProtKB-KW"/>
</dbReference>
<keyword evidence="21" id="KW-1133">Transmembrane helix</keyword>
<evidence type="ECO:0000256" key="7">
    <source>
        <dbReference type="ARBA" id="ARBA00022485"/>
    </source>
</evidence>
<dbReference type="Gene3D" id="1.20.5.1930">
    <property type="match status" value="1"/>
</dbReference>
<evidence type="ECO:0000256" key="14">
    <source>
        <dbReference type="ARBA" id="ARBA00022840"/>
    </source>
</evidence>
<evidence type="ECO:0000313" key="24">
    <source>
        <dbReference type="EMBL" id="RAQ95423.1"/>
    </source>
</evidence>
<evidence type="ECO:0000256" key="17">
    <source>
        <dbReference type="ARBA" id="ARBA00023014"/>
    </source>
</evidence>
<dbReference type="CDD" id="cd16917">
    <property type="entry name" value="HATPase_UhpB-NarQ-NarX-like"/>
    <property type="match status" value="1"/>
</dbReference>
<dbReference type="GO" id="GO:0016020">
    <property type="term" value="C:membrane"/>
    <property type="evidence" value="ECO:0007669"/>
    <property type="project" value="UniProtKB-SubCell"/>
</dbReference>
<organism evidence="24 25">
    <name type="scientific">Thermogemmatispora tikiterensis</name>
    <dbReference type="NCBI Taxonomy" id="1825093"/>
    <lineage>
        <taxon>Bacteria</taxon>
        <taxon>Bacillati</taxon>
        <taxon>Chloroflexota</taxon>
        <taxon>Ktedonobacteria</taxon>
        <taxon>Thermogemmatisporales</taxon>
        <taxon>Thermogemmatisporaceae</taxon>
        <taxon>Thermogemmatispora</taxon>
    </lineage>
</organism>
<evidence type="ECO:0000256" key="10">
    <source>
        <dbReference type="ARBA" id="ARBA00022679"/>
    </source>
</evidence>
<keyword evidence="8" id="KW-0963">Cytoplasm</keyword>
<dbReference type="Gene3D" id="6.10.340.10">
    <property type="match status" value="1"/>
</dbReference>
<dbReference type="GO" id="GO:0046983">
    <property type="term" value="F:protein dimerization activity"/>
    <property type="evidence" value="ECO:0007669"/>
    <property type="project" value="InterPro"/>
</dbReference>
<keyword evidence="9" id="KW-0597">Phosphoprotein</keyword>
<feature type="region of interest" description="Disordered" evidence="20">
    <location>
        <begin position="350"/>
        <end position="378"/>
    </location>
</feature>
<evidence type="ECO:0000313" key="25">
    <source>
        <dbReference type="Proteomes" id="UP000248706"/>
    </source>
</evidence>
<dbReference type="SUPFAM" id="SSF55874">
    <property type="entry name" value="ATPase domain of HSP90 chaperone/DNA topoisomerase II/histidine kinase"/>
    <property type="match status" value="1"/>
</dbReference>
<keyword evidence="15" id="KW-0408">Iron</keyword>
<comment type="catalytic activity">
    <reaction evidence="1">
        <text>ATP + protein L-histidine = ADP + protein N-phospho-L-histidine.</text>
        <dbReference type="EC" id="2.7.13.3"/>
    </reaction>
</comment>
<feature type="domain" description="HAMP" evidence="23">
    <location>
        <begin position="86"/>
        <end position="139"/>
    </location>
</feature>
<keyword evidence="13" id="KW-0418">Kinase</keyword>
<name>A0A328VIC4_9CHLR</name>
<evidence type="ECO:0000259" key="22">
    <source>
        <dbReference type="PROSITE" id="PS50109"/>
    </source>
</evidence>
<comment type="caution">
    <text evidence="24">The sequence shown here is derived from an EMBL/GenBank/DDBJ whole genome shotgun (WGS) entry which is preliminary data.</text>
</comment>
<dbReference type="PROSITE" id="PS50885">
    <property type="entry name" value="HAMP"/>
    <property type="match status" value="1"/>
</dbReference>
<dbReference type="AlphaFoldDB" id="A0A328VIC4"/>
<evidence type="ECO:0000256" key="5">
    <source>
        <dbReference type="ARBA" id="ARBA00012438"/>
    </source>
</evidence>
<keyword evidence="11" id="KW-0479">Metal-binding</keyword>
<dbReference type="Pfam" id="PF02518">
    <property type="entry name" value="HATPase_c"/>
    <property type="match status" value="1"/>
</dbReference>
<reference evidence="24 25" key="1">
    <citation type="submission" date="2016-08" db="EMBL/GenBank/DDBJ databases">
        <title>Analysis of Carbohydrate Active Enzymes in Thermogemmatispora T81 Reveals Carbohydrate Degradation Ability.</title>
        <authorList>
            <person name="Tomazini A."/>
            <person name="Lal S."/>
            <person name="Stott M."/>
            <person name="Henrissat B."/>
            <person name="Polikarpov I."/>
            <person name="Sparling R."/>
            <person name="Levin D.B."/>
        </authorList>
    </citation>
    <scope>NUCLEOTIDE SEQUENCE [LARGE SCALE GENOMIC DNA]</scope>
    <source>
        <strain evidence="24 25">T81</strain>
    </source>
</reference>
<feature type="transmembrane region" description="Helical" evidence="21">
    <location>
        <begin position="66"/>
        <end position="89"/>
    </location>
</feature>
<dbReference type="InterPro" id="IPR036890">
    <property type="entry name" value="HATPase_C_sf"/>
</dbReference>
<evidence type="ECO:0000256" key="11">
    <source>
        <dbReference type="ARBA" id="ARBA00022723"/>
    </source>
</evidence>
<evidence type="ECO:0000256" key="21">
    <source>
        <dbReference type="SAM" id="Phobius"/>
    </source>
</evidence>
<dbReference type="OrthoDB" id="9811717at2"/>
<dbReference type="EMBL" id="MCIF01000002">
    <property type="protein sequence ID" value="RAQ95423.1"/>
    <property type="molecule type" value="Genomic_DNA"/>
</dbReference>
<comment type="cofactor">
    <cofactor evidence="2">
        <name>[4Fe-4S] cluster</name>
        <dbReference type="ChEBI" id="CHEBI:49883"/>
    </cofactor>
</comment>
<keyword evidence="16" id="KW-0902">Two-component regulatory system</keyword>
<dbReference type="PRINTS" id="PR00344">
    <property type="entry name" value="BCTRLSENSOR"/>
</dbReference>
<evidence type="ECO:0000256" key="2">
    <source>
        <dbReference type="ARBA" id="ARBA00001966"/>
    </source>
</evidence>
<dbReference type="RefSeq" id="WP_112428134.1">
    <property type="nucleotide sequence ID" value="NZ_MCIF01000002.1"/>
</dbReference>
<dbReference type="GO" id="GO:0000155">
    <property type="term" value="F:phosphorelay sensor kinase activity"/>
    <property type="evidence" value="ECO:0007669"/>
    <property type="project" value="InterPro"/>
</dbReference>
<feature type="transmembrane region" description="Helical" evidence="21">
    <location>
        <begin position="27"/>
        <end position="46"/>
    </location>
</feature>
<dbReference type="InterPro" id="IPR011712">
    <property type="entry name" value="Sig_transdc_His_kin_sub3_dim/P"/>
</dbReference>
<dbReference type="GO" id="GO:0005737">
    <property type="term" value="C:cytoplasm"/>
    <property type="evidence" value="ECO:0007669"/>
    <property type="project" value="UniProtKB-SubCell"/>
</dbReference>
<dbReference type="InterPro" id="IPR050482">
    <property type="entry name" value="Sensor_HK_TwoCompSys"/>
</dbReference>
<evidence type="ECO:0000256" key="15">
    <source>
        <dbReference type="ARBA" id="ARBA00023004"/>
    </source>
</evidence>
<evidence type="ECO:0000256" key="8">
    <source>
        <dbReference type="ARBA" id="ARBA00022490"/>
    </source>
</evidence>
<keyword evidence="7" id="KW-0004">4Fe-4S</keyword>
<comment type="subcellular location">
    <subcellularLocation>
        <location evidence="4">Cytoplasm</location>
    </subcellularLocation>
    <subcellularLocation>
        <location evidence="3">Membrane</location>
    </subcellularLocation>
</comment>
<dbReference type="PROSITE" id="PS50109">
    <property type="entry name" value="HIS_KIN"/>
    <property type="match status" value="1"/>
</dbReference>